<dbReference type="Gene3D" id="2.60.40.1140">
    <property type="entry name" value="Collagen-binding surface protein Cna, B-type domain"/>
    <property type="match status" value="4"/>
</dbReference>
<dbReference type="CDD" id="cd00222">
    <property type="entry name" value="CollagenBindB"/>
    <property type="match status" value="4"/>
</dbReference>
<protein>
    <recommendedName>
        <fullName evidence="14">Gram-positive cocci surface proteins LPxTG domain-containing protein</fullName>
    </recommendedName>
</protein>
<proteinExistence type="predicted"/>
<dbReference type="Gene3D" id="2.60.40.1280">
    <property type="match status" value="1"/>
</dbReference>
<dbReference type="SUPFAM" id="SSF49478">
    <property type="entry name" value="Cna protein B-type domain"/>
    <property type="match status" value="4"/>
</dbReference>
<evidence type="ECO:0000313" key="12">
    <source>
        <dbReference type="EMBL" id="AUI71293.1"/>
    </source>
</evidence>
<evidence type="ECO:0000259" key="10">
    <source>
        <dbReference type="Pfam" id="PF05738"/>
    </source>
</evidence>
<feature type="domain" description="Collagen binding" evidence="9">
    <location>
        <begin position="204"/>
        <end position="328"/>
    </location>
</feature>
<feature type="domain" description="CNA-B" evidence="10">
    <location>
        <begin position="677"/>
        <end position="760"/>
    </location>
</feature>
<evidence type="ECO:0000259" key="9">
    <source>
        <dbReference type="Pfam" id="PF05737"/>
    </source>
</evidence>
<keyword evidence="3" id="KW-0964">Secreted</keyword>
<feature type="region of interest" description="Disordered" evidence="6">
    <location>
        <begin position="601"/>
        <end position="622"/>
    </location>
</feature>
<feature type="chain" id="PRO_5038945820" description="Gram-positive cocci surface proteins LPxTG domain-containing protein" evidence="8">
    <location>
        <begin position="27"/>
        <end position="902"/>
    </location>
</feature>
<feature type="transmembrane region" description="Helical" evidence="7">
    <location>
        <begin position="876"/>
        <end position="893"/>
    </location>
</feature>
<feature type="domain" description="SDR-like Ig" evidence="11">
    <location>
        <begin position="71"/>
        <end position="170"/>
    </location>
</feature>
<evidence type="ECO:0000256" key="1">
    <source>
        <dbReference type="ARBA" id="ARBA00004168"/>
    </source>
</evidence>
<keyword evidence="5" id="KW-0572">Peptidoglycan-anchor</keyword>
<feature type="compositionally biased region" description="Pro residues" evidence="6">
    <location>
        <begin position="772"/>
        <end position="781"/>
    </location>
</feature>
<evidence type="ECO:0000256" key="5">
    <source>
        <dbReference type="ARBA" id="ARBA00023088"/>
    </source>
</evidence>
<keyword evidence="2" id="KW-0134">Cell wall</keyword>
<keyword evidence="7" id="KW-1133">Transmembrane helix</keyword>
<dbReference type="OrthoDB" id="1744455at2"/>
<feature type="domain" description="CNA-B" evidence="10">
    <location>
        <begin position="550"/>
        <end position="658"/>
    </location>
</feature>
<dbReference type="InterPro" id="IPR041171">
    <property type="entry name" value="SDR_Ig"/>
</dbReference>
<dbReference type="InterPro" id="IPR008454">
    <property type="entry name" value="Collagen-bd_Cna-like_B-typ_dom"/>
</dbReference>
<keyword evidence="13" id="KW-1185">Reference proteome</keyword>
<feature type="region of interest" description="Disordered" evidence="6">
    <location>
        <begin position="759"/>
        <end position="867"/>
    </location>
</feature>
<sequence length="902" mass="101155">MFKKGKNIFSLLIIIASIFMTGSTNMIEAQGSGNLSETGTVDTSKDWGNQFITKAQLQDANGEVKNSFGLYEDIYANWEFSTNNQKINNGDTMKITVPKQFTITNNIVNSKTLKDKNGNEIATITLDKTSRIITVTFNNYAATKSKTSNVTGWISLKTNWNKNLITANQNVNIDWNLDKSVINNPDSTTSATVTPPSNNQNDNTILYKYGSFDKDKILWNVEINYSGEKISKASYRDFIGENQDLIANSIKVNSATLETDGSVTNDKENQYTNAKVTYGDDNKSFSIDLGDISQPINISYYTKITNYDNLSDNYSNSGDLLSGTKIEQNITVNDSTTSIGGSASTSGILISPLGQKTWSVPSGVTLPKSITVHLLRRNNEKDEYEDVVQQKVSADSNWQYIFRNQPKYDSQGNLYQYTVKEEPIKGFTPVYNSTNYDITNYPSETFKVTKIWHDGNNAQGTRPDSVLVHLFDDKNQAGSTKSINLSDANNWTYTYTDLPYVENDNWYVSEIGYDGKQTNTIPKGYIKTQYANNGNPQDQTIINTLATSLTVKKEWKNDDKLSRPESVKVQLYSYYSNDEKKDYTKVGDPVTLNSQNNWSYSFGTNSNTENKDDSTNQLPKYDKNDKELNYLAKEIDTPTGYTVSNSFNNDKTIETITNIKKKDSSTDTETDKTKDFTVTKKWHDDNNANRPKSIQVQLLANGNPQGDIVKITPDKDNNWTYTWTNLDKNVDYSAKELNTDTKYTTNVDKIDDNHITITNTLKSDSNGTTPTPNNPDNPQPETPSTSDKTPTEPHPDTPSVERDPDPDTSLVPDTPIIPNVPNTSTNTSKNSNSVIPTKSLTPNTDKTRNFDPDPMVPKLPYDTTKLPQTGNQKSKWFYPLIGLMILGLLIFKTKKRMSTTTD</sequence>
<accession>A0A2K9HMM0</accession>
<dbReference type="GO" id="GO:0005518">
    <property type="term" value="F:collagen binding"/>
    <property type="evidence" value="ECO:0007669"/>
    <property type="project" value="InterPro"/>
</dbReference>
<evidence type="ECO:0000256" key="4">
    <source>
        <dbReference type="ARBA" id="ARBA00022729"/>
    </source>
</evidence>
<dbReference type="KEGG" id="lali:LA20249_03355"/>
<keyword evidence="7" id="KW-0472">Membrane</keyword>
<name>A0A2K9HMM0_9LACO</name>
<dbReference type="SUPFAM" id="SSF49401">
    <property type="entry name" value="Bacterial adhesins"/>
    <property type="match status" value="2"/>
</dbReference>
<gene>
    <name evidence="12" type="ORF">LA20249_03355</name>
</gene>
<dbReference type="InterPro" id="IPR008966">
    <property type="entry name" value="Adhesion_dom_sf"/>
</dbReference>
<feature type="compositionally biased region" description="Basic and acidic residues" evidence="6">
    <location>
        <begin position="789"/>
        <end position="805"/>
    </location>
</feature>
<dbReference type="Pfam" id="PF05738">
    <property type="entry name" value="Cna_B"/>
    <property type="match status" value="4"/>
</dbReference>
<dbReference type="InterPro" id="IPR008456">
    <property type="entry name" value="Collagen-bd_dom"/>
</dbReference>
<dbReference type="GO" id="GO:0007155">
    <property type="term" value="P:cell adhesion"/>
    <property type="evidence" value="ECO:0007669"/>
    <property type="project" value="InterPro"/>
</dbReference>
<organism evidence="12 13">
    <name type="scientific">Companilactobacillus alimentarius DSM 20249</name>
    <dbReference type="NCBI Taxonomy" id="1423720"/>
    <lineage>
        <taxon>Bacteria</taxon>
        <taxon>Bacillati</taxon>
        <taxon>Bacillota</taxon>
        <taxon>Bacilli</taxon>
        <taxon>Lactobacillales</taxon>
        <taxon>Lactobacillaceae</taxon>
        <taxon>Companilactobacillus</taxon>
    </lineage>
</organism>
<dbReference type="EMBL" id="CP018867">
    <property type="protein sequence ID" value="AUI71293.1"/>
    <property type="molecule type" value="Genomic_DNA"/>
</dbReference>
<keyword evidence="7" id="KW-0812">Transmembrane</keyword>
<dbReference type="Pfam" id="PF17961">
    <property type="entry name" value="Big_8"/>
    <property type="match status" value="1"/>
</dbReference>
<evidence type="ECO:0000256" key="6">
    <source>
        <dbReference type="SAM" id="MobiDB-lite"/>
    </source>
</evidence>
<reference evidence="12 13" key="1">
    <citation type="submission" date="2016-12" db="EMBL/GenBank/DDBJ databases">
        <title>The whole genome sequencing and assembly of Lactobacillus alimentarius DSM 20249T strain.</title>
        <authorList>
            <person name="Lee Y.-J."/>
            <person name="Yi H."/>
            <person name="Bahn Y.-S."/>
            <person name="Kim J.F."/>
            <person name="Lee D.-W."/>
        </authorList>
    </citation>
    <scope>NUCLEOTIDE SEQUENCE [LARGE SCALE GENOMIC DNA]</scope>
    <source>
        <strain evidence="12 13">DSM 20249</strain>
    </source>
</reference>
<feature type="signal peptide" evidence="8">
    <location>
        <begin position="1"/>
        <end position="26"/>
    </location>
</feature>
<dbReference type="NCBIfam" id="TIGR01167">
    <property type="entry name" value="LPXTG_anchor"/>
    <property type="match status" value="1"/>
</dbReference>
<evidence type="ECO:0000256" key="2">
    <source>
        <dbReference type="ARBA" id="ARBA00022512"/>
    </source>
</evidence>
<dbReference type="Pfam" id="PF05737">
    <property type="entry name" value="Collagen_bind"/>
    <property type="match status" value="1"/>
</dbReference>
<evidence type="ECO:0000256" key="7">
    <source>
        <dbReference type="SAM" id="Phobius"/>
    </source>
</evidence>
<dbReference type="RefSeq" id="WP_057739802.1">
    <property type="nucleotide sequence ID" value="NZ_AZDQ01000043.1"/>
</dbReference>
<feature type="domain" description="CNA-B" evidence="10">
    <location>
        <begin position="447"/>
        <end position="514"/>
    </location>
</feature>
<comment type="subcellular location">
    <subcellularLocation>
        <location evidence="1">Secreted</location>
        <location evidence="1">Cell wall</location>
        <topology evidence="1">Peptidoglycan-anchor</topology>
    </subcellularLocation>
</comment>
<evidence type="ECO:0000313" key="13">
    <source>
        <dbReference type="Proteomes" id="UP000234653"/>
    </source>
</evidence>
<evidence type="ECO:0000256" key="3">
    <source>
        <dbReference type="ARBA" id="ARBA00022525"/>
    </source>
</evidence>
<dbReference type="InterPro" id="IPR011252">
    <property type="entry name" value="Fibrogen-bd_dom1"/>
</dbReference>
<dbReference type="Gene3D" id="2.60.40.740">
    <property type="match status" value="1"/>
</dbReference>
<keyword evidence="4 8" id="KW-0732">Signal</keyword>
<dbReference type="AlphaFoldDB" id="A0A2K9HMM0"/>
<evidence type="ECO:0000256" key="8">
    <source>
        <dbReference type="SAM" id="SignalP"/>
    </source>
</evidence>
<dbReference type="Proteomes" id="UP000234653">
    <property type="component" value="Chromosome"/>
</dbReference>
<evidence type="ECO:0008006" key="14">
    <source>
        <dbReference type="Google" id="ProtNLM"/>
    </source>
</evidence>
<feature type="domain" description="CNA-B" evidence="10">
    <location>
        <begin position="354"/>
        <end position="440"/>
    </location>
</feature>
<dbReference type="STRING" id="1423720.FC67_GL001951"/>
<feature type="compositionally biased region" description="Low complexity" evidence="6">
    <location>
        <begin position="814"/>
        <end position="835"/>
    </location>
</feature>
<feature type="compositionally biased region" description="Basic and acidic residues" evidence="6">
    <location>
        <begin position="609"/>
        <end position="622"/>
    </location>
</feature>
<evidence type="ECO:0000259" key="11">
    <source>
        <dbReference type="Pfam" id="PF17961"/>
    </source>
</evidence>